<dbReference type="GO" id="GO:0055085">
    <property type="term" value="P:transmembrane transport"/>
    <property type="evidence" value="ECO:0007669"/>
    <property type="project" value="UniProtKB-ARBA"/>
</dbReference>
<evidence type="ECO:0000256" key="9">
    <source>
        <dbReference type="ARBA" id="ARBA00023136"/>
    </source>
</evidence>
<dbReference type="PROSITE" id="PS50893">
    <property type="entry name" value="ABC_TRANSPORTER_2"/>
    <property type="match status" value="1"/>
</dbReference>
<reference evidence="11 12" key="1">
    <citation type="journal article" date="2012" name="Science">
        <title>Ecological populations of bacteria act as socially cohesive units of antibiotic production and resistance.</title>
        <authorList>
            <person name="Cordero O.X."/>
            <person name="Wildschutte H."/>
            <person name="Kirkup B."/>
            <person name="Proehl S."/>
            <person name="Ngo L."/>
            <person name="Hussain F."/>
            <person name="Le Roux F."/>
            <person name="Mincer T."/>
            <person name="Polz M.F."/>
        </authorList>
    </citation>
    <scope>NUCLEOTIDE SEQUENCE [LARGE SCALE GENOMIC DNA]</scope>
    <source>
        <strain evidence="11 12">FF-238</strain>
    </source>
</reference>
<organism evidence="11 12">
    <name type="scientific">Vibrio genomosp. F6 str. FF-238</name>
    <dbReference type="NCBI Taxonomy" id="1191298"/>
    <lineage>
        <taxon>Bacteria</taxon>
        <taxon>Pseudomonadati</taxon>
        <taxon>Pseudomonadota</taxon>
        <taxon>Gammaproteobacteria</taxon>
        <taxon>Vibrionales</taxon>
        <taxon>Vibrionaceae</taxon>
        <taxon>Vibrio</taxon>
    </lineage>
</organism>
<dbReference type="Pfam" id="PF08352">
    <property type="entry name" value="oligo_HPY"/>
    <property type="match status" value="1"/>
</dbReference>
<evidence type="ECO:0000256" key="2">
    <source>
        <dbReference type="ARBA" id="ARBA00005417"/>
    </source>
</evidence>
<evidence type="ECO:0000256" key="1">
    <source>
        <dbReference type="ARBA" id="ARBA00004417"/>
    </source>
</evidence>
<evidence type="ECO:0000256" key="3">
    <source>
        <dbReference type="ARBA" id="ARBA00022448"/>
    </source>
</evidence>
<dbReference type="RefSeq" id="WP_017051854.1">
    <property type="nucleotide sequence ID" value="NZ_AJYW02000048.1"/>
</dbReference>
<keyword evidence="4" id="KW-1003">Cell membrane</keyword>
<evidence type="ECO:0000313" key="12">
    <source>
        <dbReference type="Proteomes" id="UP000094165"/>
    </source>
</evidence>
<gene>
    <name evidence="11" type="ORF">A130_13205</name>
</gene>
<dbReference type="GO" id="GO:0015833">
    <property type="term" value="P:peptide transport"/>
    <property type="evidence" value="ECO:0007669"/>
    <property type="project" value="InterPro"/>
</dbReference>
<dbReference type="SUPFAM" id="SSF52540">
    <property type="entry name" value="P-loop containing nucleoside triphosphate hydrolases"/>
    <property type="match status" value="1"/>
</dbReference>
<evidence type="ECO:0000256" key="7">
    <source>
        <dbReference type="ARBA" id="ARBA00022840"/>
    </source>
</evidence>
<keyword evidence="12" id="KW-1185">Reference proteome</keyword>
<evidence type="ECO:0000259" key="10">
    <source>
        <dbReference type="PROSITE" id="PS50893"/>
    </source>
</evidence>
<dbReference type="InterPro" id="IPR017871">
    <property type="entry name" value="ABC_transporter-like_CS"/>
</dbReference>
<keyword evidence="5" id="KW-0997">Cell inner membrane</keyword>
<dbReference type="Pfam" id="PF00005">
    <property type="entry name" value="ABC_tran"/>
    <property type="match status" value="1"/>
</dbReference>
<keyword evidence="7 11" id="KW-0067">ATP-binding</keyword>
<dbReference type="PANTHER" id="PTHR43297">
    <property type="entry name" value="OLIGOPEPTIDE TRANSPORT ATP-BINDING PROTEIN APPD"/>
    <property type="match status" value="1"/>
</dbReference>
<dbReference type="AlphaFoldDB" id="A0A1E5D4F4"/>
<protein>
    <submittedName>
        <fullName evidence="11">Peptide ABC transporter ATP-binding protein</fullName>
    </submittedName>
</protein>
<dbReference type="PROSITE" id="PS00211">
    <property type="entry name" value="ABC_TRANSPORTER_1"/>
    <property type="match status" value="1"/>
</dbReference>
<dbReference type="GO" id="GO:0005524">
    <property type="term" value="F:ATP binding"/>
    <property type="evidence" value="ECO:0007669"/>
    <property type="project" value="UniProtKB-KW"/>
</dbReference>
<keyword evidence="9" id="KW-0472">Membrane</keyword>
<dbReference type="FunFam" id="3.40.50.300:FF:000016">
    <property type="entry name" value="Oligopeptide ABC transporter ATP-binding component"/>
    <property type="match status" value="1"/>
</dbReference>
<sequence length="328" mass="35717">MNNDCILSVRNLETTFTTDDGEVKVLDGISFDITRGKTIGIVGESGCGKSVTAASIMGLLPHPYGKVTSGQIEYKGTDLVKMLPEALYKTRGNEISMIFQDPMTALNPVHTIGKQLCEAYELHRPDLSASEQKSAAIDMLKRVGIPAAEERINVYPHELSGGMRQRVMIAMALACDPEILIADEPTTALDVTVQAQILDLMAKMQEQSNMAIILITHDMGVVAESCDEVVVMYAGHVVEKADVFTLFESPKHPYTQGLLQSIPRIDGTPKSILGTIPGSVPSLNDMPSGCRFRNRCQYQISRCAESVPTLTPVSDEHAVSCFLISEDK</sequence>
<accession>A0A1E5D4F4</accession>
<comment type="subcellular location">
    <subcellularLocation>
        <location evidence="1">Cell inner membrane</location>
        <topology evidence="1">Peripheral membrane protein</topology>
    </subcellularLocation>
</comment>
<dbReference type="NCBIfam" id="TIGR01727">
    <property type="entry name" value="oligo_HPY"/>
    <property type="match status" value="1"/>
</dbReference>
<proteinExistence type="inferred from homology"/>
<comment type="caution">
    <text evidence="11">The sequence shown here is derived from an EMBL/GenBank/DDBJ whole genome shotgun (WGS) entry which is preliminary data.</text>
</comment>
<dbReference type="Proteomes" id="UP000094165">
    <property type="component" value="Unassembled WGS sequence"/>
</dbReference>
<keyword evidence="8" id="KW-1278">Translocase</keyword>
<dbReference type="SMART" id="SM00382">
    <property type="entry name" value="AAA"/>
    <property type="match status" value="1"/>
</dbReference>
<comment type="similarity">
    <text evidence="2">Belongs to the ABC transporter superfamily.</text>
</comment>
<dbReference type="Gene3D" id="3.40.50.300">
    <property type="entry name" value="P-loop containing nucleotide triphosphate hydrolases"/>
    <property type="match status" value="1"/>
</dbReference>
<dbReference type="GO" id="GO:0005886">
    <property type="term" value="C:plasma membrane"/>
    <property type="evidence" value="ECO:0007669"/>
    <property type="project" value="UniProtKB-SubCell"/>
</dbReference>
<dbReference type="InterPro" id="IPR050388">
    <property type="entry name" value="ABC_Ni/Peptide_Import"/>
</dbReference>
<dbReference type="InterPro" id="IPR003593">
    <property type="entry name" value="AAA+_ATPase"/>
</dbReference>
<dbReference type="CDD" id="cd03257">
    <property type="entry name" value="ABC_NikE_OppD_transporters"/>
    <property type="match status" value="1"/>
</dbReference>
<dbReference type="InterPro" id="IPR003439">
    <property type="entry name" value="ABC_transporter-like_ATP-bd"/>
</dbReference>
<evidence type="ECO:0000256" key="6">
    <source>
        <dbReference type="ARBA" id="ARBA00022741"/>
    </source>
</evidence>
<keyword evidence="6" id="KW-0547">Nucleotide-binding</keyword>
<dbReference type="InterPro" id="IPR013563">
    <property type="entry name" value="Oligopep_ABC_C"/>
</dbReference>
<dbReference type="EMBL" id="AJYW02000048">
    <property type="protein sequence ID" value="OEE78432.1"/>
    <property type="molecule type" value="Genomic_DNA"/>
</dbReference>
<dbReference type="PANTHER" id="PTHR43297:SF14">
    <property type="entry name" value="ATPASE AAA-TYPE CORE DOMAIN-CONTAINING PROTEIN"/>
    <property type="match status" value="1"/>
</dbReference>
<evidence type="ECO:0000256" key="5">
    <source>
        <dbReference type="ARBA" id="ARBA00022519"/>
    </source>
</evidence>
<dbReference type="GO" id="GO:0016887">
    <property type="term" value="F:ATP hydrolysis activity"/>
    <property type="evidence" value="ECO:0007669"/>
    <property type="project" value="InterPro"/>
</dbReference>
<name>A0A1E5D4F4_9VIBR</name>
<keyword evidence="3" id="KW-0813">Transport</keyword>
<feature type="domain" description="ABC transporter" evidence="10">
    <location>
        <begin position="9"/>
        <end position="259"/>
    </location>
</feature>
<evidence type="ECO:0000256" key="4">
    <source>
        <dbReference type="ARBA" id="ARBA00022475"/>
    </source>
</evidence>
<evidence type="ECO:0000256" key="8">
    <source>
        <dbReference type="ARBA" id="ARBA00022967"/>
    </source>
</evidence>
<evidence type="ECO:0000313" key="11">
    <source>
        <dbReference type="EMBL" id="OEE78432.1"/>
    </source>
</evidence>
<dbReference type="InterPro" id="IPR027417">
    <property type="entry name" value="P-loop_NTPase"/>
</dbReference>